<gene>
    <name evidence="3" type="primary">Contig11376.g576</name>
    <name evidence="3" type="ORF">STYLEM_2261</name>
</gene>
<dbReference type="Proteomes" id="UP000039865">
    <property type="component" value="Unassembled WGS sequence"/>
</dbReference>
<dbReference type="InterPro" id="IPR006571">
    <property type="entry name" value="TLDc_dom"/>
</dbReference>
<feature type="region of interest" description="Disordered" evidence="1">
    <location>
        <begin position="1"/>
        <end position="22"/>
    </location>
</feature>
<dbReference type="SMART" id="SM00584">
    <property type="entry name" value="TLDc"/>
    <property type="match status" value="1"/>
</dbReference>
<dbReference type="Pfam" id="PF07534">
    <property type="entry name" value="TLD"/>
    <property type="match status" value="1"/>
</dbReference>
<dbReference type="PROSITE" id="PS51886">
    <property type="entry name" value="TLDC"/>
    <property type="match status" value="1"/>
</dbReference>
<keyword evidence="4" id="KW-1185">Reference proteome</keyword>
<dbReference type="OrthoDB" id="309150at2759"/>
<reference evidence="3 4" key="1">
    <citation type="submission" date="2014-06" db="EMBL/GenBank/DDBJ databases">
        <authorList>
            <person name="Swart Estienne"/>
        </authorList>
    </citation>
    <scope>NUCLEOTIDE SEQUENCE [LARGE SCALE GENOMIC DNA]</scope>
    <source>
        <strain evidence="3 4">130c</strain>
    </source>
</reference>
<proteinExistence type="predicted"/>
<dbReference type="PANTHER" id="PTHR23354">
    <property type="entry name" value="NUCLEOLAR PROTEIN 7/ESTROGEN RECEPTOR COACTIVATOR-RELATED"/>
    <property type="match status" value="1"/>
</dbReference>
<feature type="domain" description="TLDc" evidence="2">
    <location>
        <begin position="326"/>
        <end position="500"/>
    </location>
</feature>
<evidence type="ECO:0000313" key="4">
    <source>
        <dbReference type="Proteomes" id="UP000039865"/>
    </source>
</evidence>
<dbReference type="PANTHER" id="PTHR23354:SF122">
    <property type="entry name" value="GTPASE-ACTIVATING PROTEIN SKYWALKER"/>
    <property type="match status" value="1"/>
</dbReference>
<evidence type="ECO:0000313" key="3">
    <source>
        <dbReference type="EMBL" id="CDW73285.1"/>
    </source>
</evidence>
<evidence type="ECO:0000259" key="2">
    <source>
        <dbReference type="PROSITE" id="PS51886"/>
    </source>
</evidence>
<dbReference type="AlphaFoldDB" id="A0A077ZVH2"/>
<feature type="compositionally biased region" description="Polar residues" evidence="1">
    <location>
        <begin position="9"/>
        <end position="20"/>
    </location>
</feature>
<protein>
    <recommendedName>
        <fullName evidence="2">TLDc domain-containing protein</fullName>
    </recommendedName>
</protein>
<organism evidence="3 4">
    <name type="scientific">Stylonychia lemnae</name>
    <name type="common">Ciliate</name>
    <dbReference type="NCBI Taxonomy" id="5949"/>
    <lineage>
        <taxon>Eukaryota</taxon>
        <taxon>Sar</taxon>
        <taxon>Alveolata</taxon>
        <taxon>Ciliophora</taxon>
        <taxon>Intramacronucleata</taxon>
        <taxon>Spirotrichea</taxon>
        <taxon>Stichotrichia</taxon>
        <taxon>Sporadotrichida</taxon>
        <taxon>Oxytrichidae</taxon>
        <taxon>Stylonychinae</taxon>
        <taxon>Stylonychia</taxon>
    </lineage>
</organism>
<dbReference type="EMBL" id="CCKQ01002199">
    <property type="protein sequence ID" value="CDW73285.1"/>
    <property type="molecule type" value="Genomic_DNA"/>
</dbReference>
<evidence type="ECO:0000256" key="1">
    <source>
        <dbReference type="SAM" id="MobiDB-lite"/>
    </source>
</evidence>
<dbReference type="InParanoid" id="A0A077ZVH2"/>
<sequence>MHKTYLLDGQQQDEATNTKNSSRKTVIHNAAAFSLGVALTYALASQSQTSGVDAVKESQSLWLVEPKNKYDWNQTTSIDWSQTSHFINVASSPNGDLYGIQKYGVDQNTYHSAYRFNFVNGDWLSFDQDLQIKDIKFDKLGNFYVLDMQNQLYAQNSKKTVILKNIQDYEITTQGQIYAISTNIKESTQQQQLNTWISGDGFQYKLLSPTVFSKLALKDEIPIYVDTQGVTVGYGYECVKDITVGVDGSVWALSCTQNVESPDFQLIKWDPFTLQWYDVKDTWGIKIAAYNEISISILDSYGRIRFSSEKKRYTDVKYYQASGDTQLFRNSTLLKDGGLGFVQSLLAKQYSMSILCYRASVNGWSTQNFHSACDFKGPTLSIIKSSTGKVAGGYTSQSWKSVNNYVVDKEAFLFSADNQVQITNPNGQNAIYDHVSYGPTFGGGHDLYVAAGANSNQNSYTNLNNNYKLPTELLAGNDPKTYLLGAYNFIASEIEVYYLI</sequence>
<accession>A0A077ZVH2</accession>
<name>A0A077ZVH2_STYLE</name>